<evidence type="ECO:0000313" key="2">
    <source>
        <dbReference type="EMBL" id="RRR19727.1"/>
    </source>
</evidence>
<sequence length="194" mass="21454">MRTEAPLLAPIFRSDGQARLLSALMLEDEERSLTQLAEQTGLAYPSVHREATRLLQAGILTERQAGRTRLLRADPDSPLVAPLREILLITTGPVPLLKDELSRIHGIESAFLHGSFAARMRRVDGPAPNDIDLMIIGTPDPDAVYDACGRVEEIVHRPVNPTITTRSEFDRDSGFHTRVRNSPTVPVLGELPWP</sequence>
<dbReference type="SUPFAM" id="SSF46785">
    <property type="entry name" value="Winged helix' DNA-binding domain"/>
    <property type="match status" value="1"/>
</dbReference>
<dbReference type="Gene3D" id="1.10.10.10">
    <property type="entry name" value="Winged helix-like DNA-binding domain superfamily/Winged helix DNA-binding domain"/>
    <property type="match status" value="1"/>
</dbReference>
<dbReference type="GeneID" id="78120520"/>
<dbReference type="GO" id="GO:0006355">
    <property type="term" value="P:regulation of DNA-templated transcription"/>
    <property type="evidence" value="ECO:0007669"/>
    <property type="project" value="InterPro"/>
</dbReference>
<comment type="caution">
    <text evidence="2">The sequence shown here is derived from an EMBL/GenBank/DDBJ whole genome shotgun (WGS) entry which is preliminary data.</text>
</comment>
<dbReference type="Proteomes" id="UP000274327">
    <property type="component" value="Unassembled WGS sequence"/>
</dbReference>
<name>A0A426SNQ9_9MICO</name>
<protein>
    <submittedName>
        <fullName evidence="2">ArsR family transcriptional regulator</fullName>
    </submittedName>
</protein>
<dbReference type="InterPro" id="IPR036388">
    <property type="entry name" value="WH-like_DNA-bd_sf"/>
</dbReference>
<dbReference type="EMBL" id="QOCI01000002">
    <property type="protein sequence ID" value="RRR19727.1"/>
    <property type="molecule type" value="Genomic_DNA"/>
</dbReference>
<feature type="domain" description="HTH iclR-type" evidence="1">
    <location>
        <begin position="19"/>
        <end position="62"/>
    </location>
</feature>
<dbReference type="CDD" id="cd00090">
    <property type="entry name" value="HTH_ARSR"/>
    <property type="match status" value="1"/>
</dbReference>
<accession>A0A426SNQ9</accession>
<keyword evidence="3" id="KW-1185">Reference proteome</keyword>
<evidence type="ECO:0000259" key="1">
    <source>
        <dbReference type="Pfam" id="PF09339"/>
    </source>
</evidence>
<dbReference type="GO" id="GO:0003677">
    <property type="term" value="F:DNA binding"/>
    <property type="evidence" value="ECO:0007669"/>
    <property type="project" value="InterPro"/>
</dbReference>
<dbReference type="Pfam" id="PF09339">
    <property type="entry name" value="HTH_IclR"/>
    <property type="match status" value="1"/>
</dbReference>
<dbReference type="InterPro" id="IPR036390">
    <property type="entry name" value="WH_DNA-bd_sf"/>
</dbReference>
<dbReference type="RefSeq" id="WP_126985595.1">
    <property type="nucleotide sequence ID" value="NZ_JALXWX010000014.1"/>
</dbReference>
<dbReference type="AlphaFoldDB" id="A0A426SNQ9"/>
<dbReference type="InterPro" id="IPR011991">
    <property type="entry name" value="ArsR-like_HTH"/>
</dbReference>
<gene>
    <name evidence="2" type="ORF">DS079_05675</name>
</gene>
<dbReference type="InterPro" id="IPR005471">
    <property type="entry name" value="Tscrpt_reg_IclR_N"/>
</dbReference>
<evidence type="ECO:0000313" key="3">
    <source>
        <dbReference type="Proteomes" id="UP000274327"/>
    </source>
</evidence>
<reference evidence="2 3" key="1">
    <citation type="submission" date="2018-07" db="EMBL/GenBank/DDBJ databases">
        <title>Brachybacteriurn paraconglorneratum KCTC 9916.</title>
        <authorList>
            <person name="Li Y."/>
        </authorList>
    </citation>
    <scope>NUCLEOTIDE SEQUENCE [LARGE SCALE GENOMIC DNA]</scope>
    <source>
        <strain evidence="2 3">KCTC 9916</strain>
    </source>
</reference>
<organism evidence="2 3">
    <name type="scientific">Brachybacterium paraconglomeratum</name>
    <dbReference type="NCBI Taxonomy" id="173362"/>
    <lineage>
        <taxon>Bacteria</taxon>
        <taxon>Bacillati</taxon>
        <taxon>Actinomycetota</taxon>
        <taxon>Actinomycetes</taxon>
        <taxon>Micrococcales</taxon>
        <taxon>Dermabacteraceae</taxon>
        <taxon>Brachybacterium</taxon>
    </lineage>
</organism>
<proteinExistence type="predicted"/>